<keyword evidence="2" id="KW-0812">Transmembrane</keyword>
<dbReference type="CDD" id="cd02970">
    <property type="entry name" value="PRX_like2"/>
    <property type="match status" value="1"/>
</dbReference>
<dbReference type="Pfam" id="PF13911">
    <property type="entry name" value="AhpC-TSA_2"/>
    <property type="match status" value="1"/>
</dbReference>
<evidence type="ECO:0000313" key="4">
    <source>
        <dbReference type="Proteomes" id="UP000641853"/>
    </source>
</evidence>
<evidence type="ECO:0000313" key="3">
    <source>
        <dbReference type="EMBL" id="KAF7175028.1"/>
    </source>
</evidence>
<keyword evidence="2" id="KW-0472">Membrane</keyword>
<dbReference type="Proteomes" id="UP000641853">
    <property type="component" value="Unassembled WGS sequence"/>
</dbReference>
<accession>A0A8H6QL63</accession>
<feature type="region of interest" description="Disordered" evidence="1">
    <location>
        <begin position="1"/>
        <end position="51"/>
    </location>
</feature>
<dbReference type="PANTHER" id="PTHR28630:SF3">
    <property type="entry name" value="PEROXIREDOXIN-LIKE 2C"/>
    <property type="match status" value="1"/>
</dbReference>
<feature type="transmembrane region" description="Helical" evidence="2">
    <location>
        <begin position="135"/>
        <end position="156"/>
    </location>
</feature>
<name>A0A8H6QL63_9EURO</name>
<dbReference type="PANTHER" id="PTHR28630">
    <property type="match status" value="1"/>
</dbReference>
<evidence type="ECO:0000256" key="2">
    <source>
        <dbReference type="SAM" id="Phobius"/>
    </source>
</evidence>
<reference evidence="3" key="1">
    <citation type="submission" date="2020-06" db="EMBL/GenBank/DDBJ databases">
        <title>Draft genome sequences of strains closely related to Aspergillus parafelis and Aspergillus hiratsukae.</title>
        <authorList>
            <person name="Dos Santos R.A.C."/>
            <person name="Rivero-Menendez O."/>
            <person name="Steenwyk J.L."/>
            <person name="Mead M.E."/>
            <person name="Goldman G.H."/>
            <person name="Alastruey-Izquierdo A."/>
            <person name="Rokas A."/>
        </authorList>
    </citation>
    <scope>NUCLEOTIDE SEQUENCE</scope>
    <source>
        <strain evidence="3">CNM-CM7691</strain>
    </source>
</reference>
<gene>
    <name evidence="3" type="ORF">CNMCM7691_005496</name>
</gene>
<dbReference type="InterPro" id="IPR032801">
    <property type="entry name" value="PXL2A/B/C"/>
</dbReference>
<comment type="caution">
    <text evidence="3">The sequence shown here is derived from an EMBL/GenBank/DDBJ whole genome shotgun (WGS) entry which is preliminary data.</text>
</comment>
<sequence length="776" mass="85239">MHYDQGQLRESLVEPTNSAISTLGSDRHSVDDGSTNQQGVGSDDKPNPPNPSCPLQRSVYIVFLTLLYGAAALYAWVIICILTYRPIGANSYGPSELDRILSGPHLGTTTAPEYLDALFATSGRYLRAARTVQSLVSVLTIPLTSAVCSQAAVAYIQRKRGAQRPTLRQSMALADKGWTDIVLLKNLVFGGWNKYRSSLLLFALILHLLGATISPVQQIFLSYKTIKRVGYPVSLSQITDFTDLFPDRGPDIGLDATKLRATLASTVNTVVQPRLWSTANGTVSLDNKSYYTYSALQTKSQNTLANISTITDPFWAELPTSTNTGLLQQFAPRINSAPVWENNSAAVLPEDCNSSSDAFYLRYKYGQDSDAPFQYDIEIFPGPLIEENPFGRTPRNFTSRDLDNDTAWTTLNATLNVMNADNKVPLLYIAMALFGEGSFADVQHTVLATYANSGVSYGGCIDIIPFIPLLDDPHSSFKASPVAGYFFLFSGDPTYGPTAERVQNAFASAAFLANDMFMTNNYHAQSIDVSYDMGADVQIPHISRAGIIVISVLLGLDLACLLTLALYSACDDLPEPKELAEAYELELQSQNGQPIRFGELVAGKGGQITTIVIFIRHFFCAYDQEYVRVASRRLTDSVLSTLPNPTGPSQLIIIGCGDSQRLVPYVSETEAAFPIYTDPTGTIYEKLHMKRTRSHMTQSPSYSQIPSFSALGKTFKQMFLSGWQAFRGGSWAQNGGEWVFRGGKCVYVHRMEHVSDHLTADQLLEVLSHDEPPESK</sequence>
<feature type="transmembrane region" description="Helical" evidence="2">
    <location>
        <begin position="59"/>
        <end position="84"/>
    </location>
</feature>
<evidence type="ECO:0000256" key="1">
    <source>
        <dbReference type="SAM" id="MobiDB-lite"/>
    </source>
</evidence>
<dbReference type="EMBL" id="JACBAG010001926">
    <property type="protein sequence ID" value="KAF7175028.1"/>
    <property type="molecule type" value="Genomic_DNA"/>
</dbReference>
<feature type="transmembrane region" description="Helical" evidence="2">
    <location>
        <begin position="199"/>
        <end position="221"/>
    </location>
</feature>
<dbReference type="AlphaFoldDB" id="A0A8H6QL63"/>
<protein>
    <submittedName>
        <fullName evidence="3">Uncharacterized protein</fullName>
    </submittedName>
</protein>
<keyword evidence="2" id="KW-1133">Transmembrane helix</keyword>
<proteinExistence type="predicted"/>
<feature type="compositionally biased region" description="Polar residues" evidence="1">
    <location>
        <begin position="14"/>
        <end position="24"/>
    </location>
</feature>
<keyword evidence="4" id="KW-1185">Reference proteome</keyword>
<organism evidence="3 4">
    <name type="scientific">Aspergillus felis</name>
    <dbReference type="NCBI Taxonomy" id="1287682"/>
    <lineage>
        <taxon>Eukaryota</taxon>
        <taxon>Fungi</taxon>
        <taxon>Dikarya</taxon>
        <taxon>Ascomycota</taxon>
        <taxon>Pezizomycotina</taxon>
        <taxon>Eurotiomycetes</taxon>
        <taxon>Eurotiomycetidae</taxon>
        <taxon>Eurotiales</taxon>
        <taxon>Aspergillaceae</taxon>
        <taxon>Aspergillus</taxon>
        <taxon>Aspergillus subgen. Fumigati</taxon>
    </lineage>
</organism>